<evidence type="ECO:0000313" key="4">
    <source>
        <dbReference type="Proteomes" id="UP000636479"/>
    </source>
</evidence>
<dbReference type="EMBL" id="JACAZF010000001">
    <property type="protein sequence ID" value="KAF7315042.1"/>
    <property type="molecule type" value="Genomic_DNA"/>
</dbReference>
<organism evidence="3 4">
    <name type="scientific">Mycena indigotica</name>
    <dbReference type="NCBI Taxonomy" id="2126181"/>
    <lineage>
        <taxon>Eukaryota</taxon>
        <taxon>Fungi</taxon>
        <taxon>Dikarya</taxon>
        <taxon>Basidiomycota</taxon>
        <taxon>Agaricomycotina</taxon>
        <taxon>Agaricomycetes</taxon>
        <taxon>Agaricomycetidae</taxon>
        <taxon>Agaricales</taxon>
        <taxon>Marasmiineae</taxon>
        <taxon>Mycenaceae</taxon>
        <taxon>Mycena</taxon>
    </lineage>
</organism>
<protein>
    <recommendedName>
        <fullName evidence="2">DUF6699 domain-containing protein</fullName>
    </recommendedName>
</protein>
<dbReference type="GeneID" id="59339671"/>
<sequence length="312" mass="35083">MSGPFRYNPHEEHHTPTIGYNWGFPFRETIYPNSPYNSPIDPGTPNTPERPLFSGLNGDPPRRQRRNSWHVVESAIPFIPPAPTSPLSPHLAPWDVTEPPVIPSCLPPPGFPSFVPPTTPSVSSYSYVPAFNPYPTSFHIHPWLNGEMRNELSFDLSLTDFAPHRAVGPEQFIPLSALDIHQPAFYPAITRLHIVCDAIPNWPIDIVFKGGSGAPPPISLGDILIEVHKKMHQAISHREWDELSFDQEQAVTRAFTKRCKIDAQFRRAAGWDHHDLTTRKQGVKVVDFLNGRTMFRGLVRNGDGSVRMIVSE</sequence>
<evidence type="ECO:0000313" key="3">
    <source>
        <dbReference type="EMBL" id="KAF7315042.1"/>
    </source>
</evidence>
<comment type="caution">
    <text evidence="3">The sequence shown here is derived from an EMBL/GenBank/DDBJ whole genome shotgun (WGS) entry which is preliminary data.</text>
</comment>
<reference evidence="3" key="1">
    <citation type="submission" date="2020-05" db="EMBL/GenBank/DDBJ databases">
        <title>Mycena genomes resolve the evolution of fungal bioluminescence.</title>
        <authorList>
            <person name="Tsai I.J."/>
        </authorList>
    </citation>
    <scope>NUCLEOTIDE SEQUENCE</scope>
    <source>
        <strain evidence="3">171206Taipei</strain>
    </source>
</reference>
<dbReference type="Proteomes" id="UP000636479">
    <property type="component" value="Unassembled WGS sequence"/>
</dbReference>
<dbReference type="RefSeq" id="XP_037225065.1">
    <property type="nucleotide sequence ID" value="XM_037357155.1"/>
</dbReference>
<name>A0A8H6TE67_9AGAR</name>
<feature type="domain" description="DUF6699" evidence="2">
    <location>
        <begin position="153"/>
        <end position="304"/>
    </location>
</feature>
<evidence type="ECO:0000256" key="1">
    <source>
        <dbReference type="SAM" id="MobiDB-lite"/>
    </source>
</evidence>
<keyword evidence="4" id="KW-1185">Reference proteome</keyword>
<dbReference type="OrthoDB" id="3251728at2759"/>
<evidence type="ECO:0000259" key="2">
    <source>
        <dbReference type="Pfam" id="PF20415"/>
    </source>
</evidence>
<proteinExistence type="predicted"/>
<dbReference type="InterPro" id="IPR046522">
    <property type="entry name" value="DUF6699"/>
</dbReference>
<feature type="region of interest" description="Disordered" evidence="1">
    <location>
        <begin position="33"/>
        <end position="66"/>
    </location>
</feature>
<dbReference type="AlphaFoldDB" id="A0A8H6TE67"/>
<accession>A0A8H6TE67</accession>
<gene>
    <name evidence="3" type="ORF">MIND_00018400</name>
</gene>
<dbReference type="Pfam" id="PF20415">
    <property type="entry name" value="DUF6699"/>
    <property type="match status" value="1"/>
</dbReference>